<dbReference type="AlphaFoldDB" id="A0AAE1NPU5"/>
<comment type="caution">
    <text evidence="2">The sequence shown here is derived from an EMBL/GenBank/DDBJ whole genome shotgun (WGS) entry which is preliminary data.</text>
</comment>
<gene>
    <name evidence="2" type="ORF">Pmani_034144</name>
</gene>
<sequence>MRDSSPLQVDWCHSTSLLGMVEEEQEEEEGKCVCGHPFSTHPATYPPIHILPIHPPTYPPIHPPTYPLSNPFTLLPIQPLSNPSTPALRPDLIDQQGRR</sequence>
<feature type="region of interest" description="Disordered" evidence="1">
    <location>
        <begin position="77"/>
        <end position="99"/>
    </location>
</feature>
<evidence type="ECO:0000313" key="3">
    <source>
        <dbReference type="Proteomes" id="UP001292094"/>
    </source>
</evidence>
<reference evidence="2" key="1">
    <citation type="submission" date="2023-11" db="EMBL/GenBank/DDBJ databases">
        <title>Genome assemblies of two species of porcelain crab, Petrolisthes cinctipes and Petrolisthes manimaculis (Anomura: Porcellanidae).</title>
        <authorList>
            <person name="Angst P."/>
        </authorList>
    </citation>
    <scope>NUCLEOTIDE SEQUENCE</scope>
    <source>
        <strain evidence="2">PB745_02</strain>
        <tissue evidence="2">Gill</tissue>
    </source>
</reference>
<keyword evidence="3" id="KW-1185">Reference proteome</keyword>
<dbReference type="Proteomes" id="UP001292094">
    <property type="component" value="Unassembled WGS sequence"/>
</dbReference>
<evidence type="ECO:0000256" key="1">
    <source>
        <dbReference type="SAM" id="MobiDB-lite"/>
    </source>
</evidence>
<name>A0AAE1NPU5_9EUCA</name>
<organism evidence="2 3">
    <name type="scientific">Petrolisthes manimaculis</name>
    <dbReference type="NCBI Taxonomy" id="1843537"/>
    <lineage>
        <taxon>Eukaryota</taxon>
        <taxon>Metazoa</taxon>
        <taxon>Ecdysozoa</taxon>
        <taxon>Arthropoda</taxon>
        <taxon>Crustacea</taxon>
        <taxon>Multicrustacea</taxon>
        <taxon>Malacostraca</taxon>
        <taxon>Eumalacostraca</taxon>
        <taxon>Eucarida</taxon>
        <taxon>Decapoda</taxon>
        <taxon>Pleocyemata</taxon>
        <taxon>Anomura</taxon>
        <taxon>Galatheoidea</taxon>
        <taxon>Porcellanidae</taxon>
        <taxon>Petrolisthes</taxon>
    </lineage>
</organism>
<proteinExistence type="predicted"/>
<accession>A0AAE1NPU5</accession>
<dbReference type="EMBL" id="JAWZYT010004633">
    <property type="protein sequence ID" value="KAK4293127.1"/>
    <property type="molecule type" value="Genomic_DNA"/>
</dbReference>
<evidence type="ECO:0000313" key="2">
    <source>
        <dbReference type="EMBL" id="KAK4293127.1"/>
    </source>
</evidence>
<protein>
    <submittedName>
        <fullName evidence="2">Uncharacterized protein</fullName>
    </submittedName>
</protein>